<feature type="transmembrane region" description="Helical" evidence="1">
    <location>
        <begin position="37"/>
        <end position="59"/>
    </location>
</feature>
<feature type="transmembrane region" description="Helical" evidence="1">
    <location>
        <begin position="71"/>
        <end position="92"/>
    </location>
</feature>
<protein>
    <submittedName>
        <fullName evidence="2">Uncharacterized protein</fullName>
    </submittedName>
</protein>
<dbReference type="AlphaFoldDB" id="A0A850RAN3"/>
<keyword evidence="1" id="KW-1133">Transmembrane helix</keyword>
<feature type="transmembrane region" description="Helical" evidence="1">
    <location>
        <begin position="104"/>
        <end position="120"/>
    </location>
</feature>
<dbReference type="RefSeq" id="WP_176975124.1">
    <property type="nucleotide sequence ID" value="NZ_JABZEO010000002.1"/>
</dbReference>
<evidence type="ECO:0000256" key="1">
    <source>
        <dbReference type="SAM" id="Phobius"/>
    </source>
</evidence>
<accession>A0A850RAN3</accession>
<sequence length="146" mass="16691">MTVHLTFGDINFEINGFNMISLAGLSRWISNHVLGDGTVGVVWGYWLSAIGLLLTSFYLKKDDRRFFLTPYFILLFSPQTLFYDFGLAVFFFMAKLKPSCGKDFLILAALWIGCSLAISWRSELDFPIFILPFLALVWMTLHSKTI</sequence>
<keyword evidence="1" id="KW-0812">Transmembrane</keyword>
<dbReference type="Proteomes" id="UP000592294">
    <property type="component" value="Unassembled WGS sequence"/>
</dbReference>
<comment type="caution">
    <text evidence="2">The sequence shown here is derived from an EMBL/GenBank/DDBJ whole genome shotgun (WGS) entry which is preliminary data.</text>
</comment>
<evidence type="ECO:0000313" key="2">
    <source>
        <dbReference type="EMBL" id="NVZ08342.1"/>
    </source>
</evidence>
<gene>
    <name evidence="2" type="ORF">HW932_03610</name>
</gene>
<dbReference type="EMBL" id="JABZEO010000002">
    <property type="protein sequence ID" value="NVZ08342.1"/>
    <property type="molecule type" value="Genomic_DNA"/>
</dbReference>
<reference evidence="2 3" key="1">
    <citation type="submission" date="2020-06" db="EMBL/GenBank/DDBJ databases">
        <title>Whole-genome sequence of Allochromatium humboldtianum DSM 21881, type strain.</title>
        <authorList>
            <person name="Kyndt J.A."/>
            <person name="Meyer T.E."/>
        </authorList>
    </citation>
    <scope>NUCLEOTIDE SEQUENCE [LARGE SCALE GENOMIC DNA]</scope>
    <source>
        <strain evidence="2 3">DSM 21881</strain>
    </source>
</reference>
<name>A0A850RAN3_9GAMM</name>
<evidence type="ECO:0000313" key="3">
    <source>
        <dbReference type="Proteomes" id="UP000592294"/>
    </source>
</evidence>
<organism evidence="2 3">
    <name type="scientific">Allochromatium humboldtianum</name>
    <dbReference type="NCBI Taxonomy" id="504901"/>
    <lineage>
        <taxon>Bacteria</taxon>
        <taxon>Pseudomonadati</taxon>
        <taxon>Pseudomonadota</taxon>
        <taxon>Gammaproteobacteria</taxon>
        <taxon>Chromatiales</taxon>
        <taxon>Chromatiaceae</taxon>
        <taxon>Allochromatium</taxon>
    </lineage>
</organism>
<keyword evidence="3" id="KW-1185">Reference proteome</keyword>
<feature type="transmembrane region" description="Helical" evidence="1">
    <location>
        <begin position="126"/>
        <end position="143"/>
    </location>
</feature>
<keyword evidence="1" id="KW-0472">Membrane</keyword>
<proteinExistence type="predicted"/>